<dbReference type="PANTHER" id="PTHR14217">
    <property type="entry name" value="INOSITOL-TETRAKISPHOSPHATE 1-KINASE"/>
    <property type="match status" value="1"/>
</dbReference>
<dbReference type="PIRSF" id="PIRSF038186">
    <property type="entry name" value="ITPK"/>
    <property type="match status" value="1"/>
</dbReference>
<organism evidence="15 16">
    <name type="scientific">Micromonas commoda (strain RCC299 / NOUM17 / CCMP2709)</name>
    <name type="common">Picoplanktonic green alga</name>
    <dbReference type="NCBI Taxonomy" id="296587"/>
    <lineage>
        <taxon>Eukaryota</taxon>
        <taxon>Viridiplantae</taxon>
        <taxon>Chlorophyta</taxon>
        <taxon>Mamiellophyceae</taxon>
        <taxon>Mamiellales</taxon>
        <taxon>Mamiellaceae</taxon>
        <taxon>Micromonas</taxon>
    </lineage>
</organism>
<comment type="similarity">
    <text evidence="1 9">Belongs to the ITPK1 family.</text>
</comment>
<dbReference type="Pfam" id="PF05770">
    <property type="entry name" value="Ins134_P3_kin"/>
    <property type="match status" value="1"/>
</dbReference>
<feature type="binding site" evidence="10">
    <location>
        <position position="332"/>
    </location>
    <ligand>
        <name>1D-myo-inositol 1,3,4-trisphosphate</name>
        <dbReference type="ChEBI" id="CHEBI:58414"/>
    </ligand>
</feature>
<feature type="binding site" evidence="10">
    <location>
        <position position="32"/>
    </location>
    <ligand>
        <name>1D-myo-inositol 1,3,4-trisphosphate</name>
        <dbReference type="ChEBI" id="CHEBI:58414"/>
    </ligand>
</feature>
<comment type="subunit">
    <text evidence="2 9">Monomer.</text>
</comment>
<dbReference type="RefSeq" id="XP_002508207.1">
    <property type="nucleotide sequence ID" value="XM_002508161.1"/>
</dbReference>
<dbReference type="GeneID" id="8245839"/>
<dbReference type="GO" id="GO:0052726">
    <property type="term" value="F:inositol-1,3,4-trisphosphate 5-kinase activity"/>
    <property type="evidence" value="ECO:0007669"/>
    <property type="project" value="InterPro"/>
</dbReference>
<feature type="binding site" evidence="10">
    <location>
        <position position="115"/>
    </location>
    <ligand>
        <name>ATP</name>
        <dbReference type="ChEBI" id="CHEBI:30616"/>
    </ligand>
</feature>
<dbReference type="GO" id="GO:0005737">
    <property type="term" value="C:cytoplasm"/>
    <property type="evidence" value="ECO:0007669"/>
    <property type="project" value="TreeGrafter"/>
</dbReference>
<keyword evidence="6 9" id="KW-0418">Kinase</keyword>
<keyword evidence="8 9" id="KW-0460">Magnesium</keyword>
<dbReference type="SUPFAM" id="SSF56059">
    <property type="entry name" value="Glutathione synthetase ATP-binding domain-like"/>
    <property type="match status" value="1"/>
</dbReference>
<feature type="binding site" evidence="11">
    <location>
        <position position="332"/>
    </location>
    <ligand>
        <name>Mg(2+)</name>
        <dbReference type="ChEBI" id="CHEBI:18420"/>
        <label>2</label>
    </ligand>
</feature>
<evidence type="ECO:0000256" key="6">
    <source>
        <dbReference type="ARBA" id="ARBA00022777"/>
    </source>
</evidence>
<feature type="binding site" evidence="10">
    <location>
        <position position="244"/>
    </location>
    <ligand>
        <name>ATP</name>
        <dbReference type="ChEBI" id="CHEBI:30616"/>
    </ligand>
</feature>
<gene>
    <name evidence="15" type="ORF">MICPUN_84098</name>
</gene>
<evidence type="ECO:0000313" key="15">
    <source>
        <dbReference type="EMBL" id="ACO69465.1"/>
    </source>
</evidence>
<keyword evidence="5 9" id="KW-0547">Nucleotide-binding</keyword>
<evidence type="ECO:0000256" key="10">
    <source>
        <dbReference type="PIRSR" id="PIRSR038186-1"/>
    </source>
</evidence>
<evidence type="ECO:0000256" key="8">
    <source>
        <dbReference type="ARBA" id="ARBA00022842"/>
    </source>
</evidence>
<feature type="domain" description="Inositol 1,3,4-trisphosphate 5/6-kinase ATP-grasp" evidence="13">
    <location>
        <begin position="146"/>
        <end position="351"/>
    </location>
</feature>
<dbReference type="Pfam" id="PF17927">
    <property type="entry name" value="Ins134_P3_kin_N"/>
    <property type="match status" value="1"/>
</dbReference>
<feature type="binding site" evidence="11">
    <location>
        <position position="330"/>
    </location>
    <ligand>
        <name>Mg(2+)</name>
        <dbReference type="ChEBI" id="CHEBI:18420"/>
        <label>2</label>
    </ligand>
</feature>
<name>C1FG06_MICCC</name>
<dbReference type="InParanoid" id="C1FG06"/>
<evidence type="ECO:0000313" key="16">
    <source>
        <dbReference type="Proteomes" id="UP000002009"/>
    </source>
</evidence>
<dbReference type="STRING" id="296587.C1FG06"/>
<dbReference type="EC" id="2.7.1.134" evidence="9"/>
<sequence length="359" mass="39089">MGERVGTTVDAAAAPSRGGEEVLVGYALTEKKRRSLFSPELLAHARSQGVYFVPIDPRLPIESQTGHPYDVILQKVPASSPHKRQWDERVEKYAREFTSCRVVDLPSAVQKITQRDTMLDAVDQVKHAFDRGGAVNDEGEPSGPSVRAPRQIVCAPGTAEEVRRQVDAAGLQLPLLAKSIRADGSSDSHRVAIIHDQDGLVTVASGGVPGLAPPCVMQEYVNHGGCLFKVYVVGDVVTSTIRRSLPDLRGAKKSSRRRAKAFDGGEDGSSESNRAIRENGSRDNGALIQPPDEGFIKTLALGLRDNLKLQMFNFDMIRAGGDSDEYLVVDINYFPGIAKMPGYSDTFCDFLRRGKVTNQ</sequence>
<comment type="function">
    <text evidence="9">Kinase that can phosphorylate various inositol polyphosphate such as Ins(3,4,5,6)P4 or Ins(1,3,4)P3.</text>
</comment>
<comment type="cofactor">
    <cofactor evidence="9 11">
        <name>Mg(2+)</name>
        <dbReference type="ChEBI" id="CHEBI:18420"/>
    </cofactor>
    <text evidence="9 11">Binds 2 magnesium ions per subunit.</text>
</comment>
<comment type="catalytic activity">
    <reaction evidence="9">
        <text>1D-myo-inositol 3,4,5,6-tetrakisphosphate + ATP = 1D-myo-inositol 1,3,4,5,6-pentakisphosphate + ADP + H(+)</text>
        <dbReference type="Rhea" id="RHEA:12452"/>
        <dbReference type="ChEBI" id="CHEBI:15378"/>
        <dbReference type="ChEBI" id="CHEBI:30616"/>
        <dbReference type="ChEBI" id="CHEBI:57539"/>
        <dbReference type="ChEBI" id="CHEBI:57733"/>
        <dbReference type="ChEBI" id="CHEBI:456216"/>
        <dbReference type="EC" id="2.7.1.134"/>
    </reaction>
</comment>
<reference evidence="15 16" key="1">
    <citation type="journal article" date="2009" name="Science">
        <title>Green evolution and dynamic adaptations revealed by genomes of the marine picoeukaryotes Micromonas.</title>
        <authorList>
            <person name="Worden A.Z."/>
            <person name="Lee J.H."/>
            <person name="Mock T."/>
            <person name="Rouze P."/>
            <person name="Simmons M.P."/>
            <person name="Aerts A.L."/>
            <person name="Allen A.E."/>
            <person name="Cuvelier M.L."/>
            <person name="Derelle E."/>
            <person name="Everett M.V."/>
            <person name="Foulon E."/>
            <person name="Grimwood J."/>
            <person name="Gundlach H."/>
            <person name="Henrissat B."/>
            <person name="Napoli C."/>
            <person name="McDonald S.M."/>
            <person name="Parker M.S."/>
            <person name="Rombauts S."/>
            <person name="Salamov A."/>
            <person name="Von Dassow P."/>
            <person name="Badger J.H."/>
            <person name="Coutinho P.M."/>
            <person name="Demir E."/>
            <person name="Dubchak I."/>
            <person name="Gentemann C."/>
            <person name="Eikrem W."/>
            <person name="Gready J.E."/>
            <person name="John U."/>
            <person name="Lanier W."/>
            <person name="Lindquist E.A."/>
            <person name="Lucas S."/>
            <person name="Mayer K.F."/>
            <person name="Moreau H."/>
            <person name="Not F."/>
            <person name="Otillar R."/>
            <person name="Panaud O."/>
            <person name="Pangilinan J."/>
            <person name="Paulsen I."/>
            <person name="Piegu B."/>
            <person name="Poliakov A."/>
            <person name="Robbens S."/>
            <person name="Schmutz J."/>
            <person name="Toulza E."/>
            <person name="Wyss T."/>
            <person name="Zelensky A."/>
            <person name="Zhou K."/>
            <person name="Armbrust E.V."/>
            <person name="Bhattacharya D."/>
            <person name="Goodenough U.W."/>
            <person name="Van de Peer Y."/>
            <person name="Grigoriev I.V."/>
        </authorList>
    </citation>
    <scope>NUCLEOTIDE SEQUENCE [LARGE SCALE GENOMIC DNA]</scope>
    <source>
        <strain evidence="16">RCC299 / NOUM17</strain>
    </source>
</reference>
<dbReference type="KEGG" id="mis:MICPUN_84098"/>
<evidence type="ECO:0000256" key="2">
    <source>
        <dbReference type="ARBA" id="ARBA00011245"/>
    </source>
</evidence>
<evidence type="ECO:0000256" key="7">
    <source>
        <dbReference type="ARBA" id="ARBA00022840"/>
    </source>
</evidence>
<keyword evidence="16" id="KW-1185">Reference proteome</keyword>
<dbReference type="OrthoDB" id="25308at2759"/>
<evidence type="ECO:0000256" key="12">
    <source>
        <dbReference type="SAM" id="MobiDB-lite"/>
    </source>
</evidence>
<keyword evidence="3 9" id="KW-0808">Transferase</keyword>
<dbReference type="GO" id="GO:0005524">
    <property type="term" value="F:ATP binding"/>
    <property type="evidence" value="ECO:0007669"/>
    <property type="project" value="UniProtKB-KW"/>
</dbReference>
<evidence type="ECO:0000256" key="3">
    <source>
        <dbReference type="ARBA" id="ARBA00022679"/>
    </source>
</evidence>
<evidence type="ECO:0000259" key="13">
    <source>
        <dbReference type="Pfam" id="PF05770"/>
    </source>
</evidence>
<evidence type="ECO:0000256" key="4">
    <source>
        <dbReference type="ARBA" id="ARBA00022723"/>
    </source>
</evidence>
<dbReference type="GO" id="GO:0052725">
    <property type="term" value="F:inositol-1,3,4-trisphosphate 6-kinase activity"/>
    <property type="evidence" value="ECO:0007669"/>
    <property type="project" value="InterPro"/>
</dbReference>
<dbReference type="InterPro" id="IPR040464">
    <property type="entry name" value="InsP(3)kin_ATP-grasp"/>
</dbReference>
<feature type="binding site" evidence="10">
    <location>
        <position position="178"/>
    </location>
    <ligand>
        <name>ATP</name>
        <dbReference type="ChEBI" id="CHEBI:30616"/>
    </ligand>
</feature>
<dbReference type="GO" id="GO:0032957">
    <property type="term" value="P:inositol trisphosphate metabolic process"/>
    <property type="evidence" value="ECO:0007669"/>
    <property type="project" value="InterPro"/>
</dbReference>
<keyword evidence="7 9" id="KW-0067">ATP-binding</keyword>
<dbReference type="eggNOG" id="ENOG502QQS1">
    <property type="taxonomic scope" value="Eukaryota"/>
</dbReference>
<evidence type="ECO:0000256" key="11">
    <source>
        <dbReference type="PIRSR" id="PIRSR038186-2"/>
    </source>
</evidence>
<dbReference type="InterPro" id="IPR041429">
    <property type="entry name" value="ITPK1_N"/>
</dbReference>
<dbReference type="GO" id="GO:0000287">
    <property type="term" value="F:magnesium ion binding"/>
    <property type="evidence" value="ECO:0007669"/>
    <property type="project" value="InterPro"/>
</dbReference>
<dbReference type="OMA" id="MKPREED"/>
<feature type="binding site" evidence="10">
    <location>
        <position position="336"/>
    </location>
    <ligand>
        <name>1D-myo-inositol 1,3,4-trisphosphate</name>
        <dbReference type="ChEBI" id="CHEBI:58414"/>
    </ligand>
</feature>
<feature type="binding site" evidence="10">
    <location>
        <position position="75"/>
    </location>
    <ligand>
        <name>1D-myo-inositol 1,3,4-trisphosphate</name>
        <dbReference type="ChEBI" id="CHEBI:58414"/>
    </ligand>
</feature>
<feature type="binding site" evidence="11">
    <location>
        <position position="330"/>
    </location>
    <ligand>
        <name>Mg(2+)</name>
        <dbReference type="ChEBI" id="CHEBI:18420"/>
        <label>1</label>
    </ligand>
</feature>
<dbReference type="EMBL" id="CP001575">
    <property type="protein sequence ID" value="ACO69465.1"/>
    <property type="molecule type" value="Genomic_DNA"/>
</dbReference>
<dbReference type="InterPro" id="IPR008656">
    <property type="entry name" value="Inositol_tetrakis-P_1-kinase"/>
</dbReference>
<accession>C1FG06</accession>
<dbReference type="Proteomes" id="UP000002009">
    <property type="component" value="Chromosome 8"/>
</dbReference>
<dbReference type="FunCoup" id="C1FG06">
    <property type="interactions" value="919"/>
</dbReference>
<dbReference type="Gene3D" id="3.30.470.20">
    <property type="entry name" value="ATP-grasp fold, B domain"/>
    <property type="match status" value="1"/>
</dbReference>
<feature type="domain" description="Inositol-tetrakisphosphate 1-kinase N-terminal" evidence="14">
    <location>
        <begin position="23"/>
        <end position="109"/>
    </location>
</feature>
<dbReference type="GO" id="GO:0047325">
    <property type="term" value="F:inositol-3,4,5,6-tetrakisphosphate 1-kinase activity"/>
    <property type="evidence" value="ECO:0007669"/>
    <property type="project" value="UniProtKB-EC"/>
</dbReference>
<feature type="binding site" evidence="10">
    <location>
        <position position="229"/>
    </location>
    <ligand>
        <name>1D-myo-inositol 1,3,4-trisphosphate</name>
        <dbReference type="ChEBI" id="CHEBI:58414"/>
    </ligand>
</feature>
<dbReference type="AlphaFoldDB" id="C1FG06"/>
<feature type="binding site" evidence="11">
    <location>
        <position position="315"/>
    </location>
    <ligand>
        <name>Mg(2+)</name>
        <dbReference type="ChEBI" id="CHEBI:18420"/>
        <label>1</label>
    </ligand>
</feature>
<evidence type="ECO:0000256" key="9">
    <source>
        <dbReference type="PIRNR" id="PIRNR038186"/>
    </source>
</evidence>
<dbReference type="PANTHER" id="PTHR14217:SF39">
    <property type="entry name" value="INOSITOL-TETRAKISPHOSPHATE 1-KINASE 3"/>
    <property type="match status" value="1"/>
</dbReference>
<feature type="binding site" evidence="10">
    <location>
        <position position="189"/>
    </location>
    <ligand>
        <name>1D-myo-inositol 1,3,4-trisphosphate</name>
        <dbReference type="ChEBI" id="CHEBI:58414"/>
    </ligand>
</feature>
<feature type="region of interest" description="Disordered" evidence="12">
    <location>
        <begin position="249"/>
        <end position="289"/>
    </location>
</feature>
<proteinExistence type="inferred from homology"/>
<evidence type="ECO:0000259" key="14">
    <source>
        <dbReference type="Pfam" id="PF17927"/>
    </source>
</evidence>
<evidence type="ECO:0000256" key="1">
    <source>
        <dbReference type="ARBA" id="ARBA00009601"/>
    </source>
</evidence>
<evidence type="ECO:0000256" key="5">
    <source>
        <dbReference type="ARBA" id="ARBA00022741"/>
    </source>
</evidence>
<protein>
    <recommendedName>
        <fullName evidence="9">Inositol-tetrakisphosphate 1-kinase</fullName>
        <ecNumber evidence="9">2.7.1.134</ecNumber>
    </recommendedName>
</protein>
<keyword evidence="4 9" id="KW-0479">Metal-binding</keyword>
<feature type="binding site" evidence="10">
    <location>
        <begin position="218"/>
        <end position="229"/>
    </location>
    <ligand>
        <name>ATP</name>
        <dbReference type="ChEBI" id="CHEBI:30616"/>
    </ligand>
</feature>